<organism evidence="1 2">
    <name type="scientific">Enterocloster clostridioformis</name>
    <dbReference type="NCBI Taxonomy" id="1531"/>
    <lineage>
        <taxon>Bacteria</taxon>
        <taxon>Bacillati</taxon>
        <taxon>Bacillota</taxon>
        <taxon>Clostridia</taxon>
        <taxon>Lachnospirales</taxon>
        <taxon>Lachnospiraceae</taxon>
        <taxon>Enterocloster</taxon>
    </lineage>
</organism>
<dbReference type="RefSeq" id="WP_112482687.1">
    <property type="nucleotide sequence ID" value="NZ_JAIWZC010000001.1"/>
</dbReference>
<dbReference type="AlphaFoldDB" id="A0A2X2U9G0"/>
<dbReference type="Gene3D" id="3.15.30.10">
    <property type="entry name" value="putative capsid protein of prophage domain like"/>
    <property type="match status" value="1"/>
</dbReference>
<keyword evidence="2" id="KW-1185">Reference proteome</keyword>
<evidence type="ECO:0000313" key="1">
    <source>
        <dbReference type="EMBL" id="SQB14872.1"/>
    </source>
</evidence>
<dbReference type="Pfam" id="PF03864">
    <property type="entry name" value="Phage_cap_E"/>
    <property type="match status" value="1"/>
</dbReference>
<reference evidence="1 2" key="1">
    <citation type="submission" date="2018-06" db="EMBL/GenBank/DDBJ databases">
        <authorList>
            <consortium name="Pathogen Informatics"/>
            <person name="Doyle S."/>
        </authorList>
    </citation>
    <scope>NUCLEOTIDE SEQUENCE [LARGE SCALE GENOMIC DNA]</scope>
    <source>
        <strain evidence="1 2">NCTC11224</strain>
    </source>
</reference>
<dbReference type="Proteomes" id="UP000251853">
    <property type="component" value="Unassembled WGS sequence"/>
</dbReference>
<dbReference type="EMBL" id="UAVW01000016">
    <property type="protein sequence ID" value="SQB14872.1"/>
    <property type="molecule type" value="Genomic_DNA"/>
</dbReference>
<dbReference type="InterPro" id="IPR005564">
    <property type="entry name" value="Major_capsid_GpE"/>
</dbReference>
<evidence type="ECO:0000313" key="2">
    <source>
        <dbReference type="Proteomes" id="UP000251853"/>
    </source>
</evidence>
<proteinExistence type="predicted"/>
<gene>
    <name evidence="1" type="ORF">NCTC11224_03926</name>
</gene>
<protein>
    <submittedName>
        <fullName evidence="1">Phage major capsid protein E</fullName>
    </submittedName>
</protein>
<sequence>MPNTVSIYEPRTMMGVIRKMPPVHTFFRSTFFSHEKTFVTEKVDVDYKKGARKMAPFVSRMIGGKIVPNTGYQTQTYTPPLVAPDKVTTIDDILSRQPGETLYSERTPAQRAVIKMRDDFTELREMITRREEWMCAQIMLTGKVIVLGEGVSDVLDFGFTNMVDLSKDAKKKWKGGTAQTKYEDLKQWHEKVQQTGFTNCNVCIMASDVATEFIKDESIQKMLDTKNYNLAVIKPTQKENNVTYMGTIHELGLDLYKYNEWYVDDWTDPENPVELPMVPSSTLLMASTGAQYSMYYGAITMLDQKSGLFQTVEGKYVPDTFTKKRPDRRFLSLQSAPLPVPHEVDSWLVAKVF</sequence>
<name>A0A2X2U9G0_9FIRM</name>
<dbReference type="Gene3D" id="3.30.1930.10">
    <property type="entry name" value="capsid protein of prophage domain"/>
    <property type="match status" value="1"/>
</dbReference>
<accession>A0A2X2U9G0</accession>